<dbReference type="InterPro" id="IPR008927">
    <property type="entry name" value="6-PGluconate_DH-like_C_sf"/>
</dbReference>
<dbReference type="SUPFAM" id="SSF51735">
    <property type="entry name" value="NAD(P)-binding Rossmann-fold domains"/>
    <property type="match status" value="1"/>
</dbReference>
<evidence type="ECO:0000256" key="4">
    <source>
        <dbReference type="SAM" id="Coils"/>
    </source>
</evidence>
<dbReference type="InterPro" id="IPR036291">
    <property type="entry name" value="NAD(P)-bd_dom_sf"/>
</dbReference>
<proteinExistence type="inferred from homology"/>
<evidence type="ECO:0000313" key="7">
    <source>
        <dbReference type="Proteomes" id="UP001056093"/>
    </source>
</evidence>
<gene>
    <name evidence="6" type="ORF">M3M36_05375</name>
</gene>
<dbReference type="SUPFAM" id="SSF48179">
    <property type="entry name" value="6-phosphogluconate dehydrogenase C-terminal domain-like"/>
    <property type="match status" value="1"/>
</dbReference>
<sequence>MIKLKSVFINGLGLIGATMARIIKAASPTTTITAFDSKQENVTTMVAAGVVDQTVDFATGASQADLIILATPVSGICESLHQLAQLDLKPGVLVTDVGSSKETILRAAEPLMDRGVQFLGGHPMAGSHLTGSQNSRLDLLANHSFFLVNGNASPTTIKAYQALLVPAQLHFSALTAEQHDQLVSATSHLPHMVAFALTNTIIPEVDDMAIDPGIPSGGLLDTTRIAKADPDMWTAIFTSERADLLAQIDQFQKQLTRLRTAISVDDQESIHDQLQAANTARRRLEDKR</sequence>
<dbReference type="PANTHER" id="PTHR21363">
    <property type="entry name" value="PREPHENATE DEHYDROGENASE"/>
    <property type="match status" value="1"/>
</dbReference>
<dbReference type="InterPro" id="IPR050812">
    <property type="entry name" value="Preph/Arog_dehydrog"/>
</dbReference>
<feature type="coiled-coil region" evidence="4">
    <location>
        <begin position="241"/>
        <end position="287"/>
    </location>
</feature>
<protein>
    <submittedName>
        <fullName evidence="6">Prephenate dehydrogenase/arogenate dehydrogenase family protein</fullName>
    </submittedName>
</protein>
<keyword evidence="4" id="KW-0175">Coiled coil</keyword>
<dbReference type="EMBL" id="CP097122">
    <property type="protein sequence ID" value="USS91746.1"/>
    <property type="molecule type" value="Genomic_DNA"/>
</dbReference>
<evidence type="ECO:0000256" key="2">
    <source>
        <dbReference type="ARBA" id="ARBA00023002"/>
    </source>
</evidence>
<evidence type="ECO:0000259" key="5">
    <source>
        <dbReference type="PROSITE" id="PS51176"/>
    </source>
</evidence>
<evidence type="ECO:0000256" key="1">
    <source>
        <dbReference type="ARBA" id="ARBA00007964"/>
    </source>
</evidence>
<dbReference type="Gene3D" id="3.40.50.720">
    <property type="entry name" value="NAD(P)-binding Rossmann-like Domain"/>
    <property type="match status" value="1"/>
</dbReference>
<dbReference type="InterPro" id="IPR046825">
    <property type="entry name" value="PDH_C"/>
</dbReference>
<feature type="domain" description="Prephenate/arogenate dehydrogenase" evidence="5">
    <location>
        <begin position="5"/>
        <end position="288"/>
    </location>
</feature>
<dbReference type="RefSeq" id="WP_252773561.1">
    <property type="nucleotide sequence ID" value="NZ_CP097122.1"/>
</dbReference>
<dbReference type="InterPro" id="IPR003099">
    <property type="entry name" value="Prephen_DH"/>
</dbReference>
<comment type="similarity">
    <text evidence="1">Belongs to the prephenate/arogenate dehydrogenase family.</text>
</comment>
<evidence type="ECO:0000313" key="6">
    <source>
        <dbReference type="EMBL" id="USS91746.1"/>
    </source>
</evidence>
<name>A0ABY5BZ06_9LACO</name>
<dbReference type="Gene3D" id="1.10.3660.10">
    <property type="entry name" value="6-phosphogluconate dehydrogenase C-terminal like domain"/>
    <property type="match status" value="1"/>
</dbReference>
<dbReference type="PROSITE" id="PS51176">
    <property type="entry name" value="PDH_ADH"/>
    <property type="match status" value="1"/>
</dbReference>
<dbReference type="Pfam" id="PF20463">
    <property type="entry name" value="PDH_C"/>
    <property type="match status" value="1"/>
</dbReference>
<keyword evidence="2" id="KW-0560">Oxidoreductase</keyword>
<dbReference type="Proteomes" id="UP001056093">
    <property type="component" value="Chromosome"/>
</dbReference>
<reference evidence="6" key="1">
    <citation type="submission" date="2022-05" db="EMBL/GenBank/DDBJ databases">
        <authorList>
            <person name="Oliphant S.A."/>
            <person name="Watson-Haigh N.S."/>
            <person name="Sumby K.M."/>
            <person name="Gardner J.M."/>
            <person name="Jiranek V."/>
        </authorList>
    </citation>
    <scope>NUCLEOTIDE SEQUENCE</scope>
    <source>
        <strain evidence="6">KI3_B9</strain>
    </source>
</reference>
<dbReference type="Pfam" id="PF02153">
    <property type="entry name" value="PDH_N"/>
    <property type="match status" value="1"/>
</dbReference>
<dbReference type="InterPro" id="IPR046826">
    <property type="entry name" value="PDH_N"/>
</dbReference>
<evidence type="ECO:0000256" key="3">
    <source>
        <dbReference type="ARBA" id="ARBA00029440"/>
    </source>
</evidence>
<accession>A0ABY5BZ06</accession>
<comment type="pathway">
    <text evidence="3">Amino-acid biosynthesis.</text>
</comment>
<organism evidence="6 7">
    <name type="scientific">Fructobacillus americanaquae</name>
    <dbReference type="NCBI Taxonomy" id="2940302"/>
    <lineage>
        <taxon>Bacteria</taxon>
        <taxon>Bacillati</taxon>
        <taxon>Bacillota</taxon>
        <taxon>Bacilli</taxon>
        <taxon>Lactobacillales</taxon>
        <taxon>Lactobacillaceae</taxon>
        <taxon>Fructobacillus</taxon>
    </lineage>
</organism>
<dbReference type="PANTHER" id="PTHR21363:SF0">
    <property type="entry name" value="PREPHENATE DEHYDROGENASE [NADP(+)]"/>
    <property type="match status" value="1"/>
</dbReference>
<keyword evidence="7" id="KW-1185">Reference proteome</keyword>